<dbReference type="InterPro" id="IPR023198">
    <property type="entry name" value="PGP-like_dom2"/>
</dbReference>
<dbReference type="Gene3D" id="1.10.150.240">
    <property type="entry name" value="Putative phosphatase, domain 2"/>
    <property type="match status" value="1"/>
</dbReference>
<proteinExistence type="inferred from homology"/>
<dbReference type="EMBL" id="JASJEV010000003">
    <property type="protein sequence ID" value="MDJ1157840.1"/>
    <property type="molecule type" value="Genomic_DNA"/>
</dbReference>
<organism evidence="5 6">
    <name type="scientific">Chelatococcus albus</name>
    <dbReference type="NCBI Taxonomy" id="3047466"/>
    <lineage>
        <taxon>Bacteria</taxon>
        <taxon>Pseudomonadati</taxon>
        <taxon>Pseudomonadota</taxon>
        <taxon>Alphaproteobacteria</taxon>
        <taxon>Hyphomicrobiales</taxon>
        <taxon>Chelatococcaceae</taxon>
        <taxon>Chelatococcus</taxon>
    </lineage>
</organism>
<evidence type="ECO:0000256" key="3">
    <source>
        <dbReference type="ARBA" id="ARBA00022723"/>
    </source>
</evidence>
<dbReference type="InterPro" id="IPR006439">
    <property type="entry name" value="HAD-SF_hydro_IA"/>
</dbReference>
<protein>
    <submittedName>
        <fullName evidence="5">HAD-IA family hydrolase</fullName>
    </submittedName>
</protein>
<dbReference type="NCBIfam" id="TIGR01509">
    <property type="entry name" value="HAD-SF-IA-v3"/>
    <property type="match status" value="1"/>
</dbReference>
<keyword evidence="4" id="KW-0460">Magnesium</keyword>
<dbReference type="SFLD" id="SFLDG01135">
    <property type="entry name" value="C1.5.6:_HAD__Beta-PGM__Phospha"/>
    <property type="match status" value="1"/>
</dbReference>
<dbReference type="PANTHER" id="PTHR46193">
    <property type="entry name" value="6-PHOSPHOGLUCONATE PHOSPHATASE"/>
    <property type="match status" value="1"/>
</dbReference>
<evidence type="ECO:0000313" key="5">
    <source>
        <dbReference type="EMBL" id="MDJ1157840.1"/>
    </source>
</evidence>
<dbReference type="SFLD" id="SFLDS00003">
    <property type="entry name" value="Haloacid_Dehalogenase"/>
    <property type="match status" value="1"/>
</dbReference>
<evidence type="ECO:0000256" key="4">
    <source>
        <dbReference type="ARBA" id="ARBA00022842"/>
    </source>
</evidence>
<dbReference type="CDD" id="cd07526">
    <property type="entry name" value="HAD_BPGM_like"/>
    <property type="match status" value="1"/>
</dbReference>
<dbReference type="SFLD" id="SFLDG01129">
    <property type="entry name" value="C1.5:_HAD__Beta-PGM__Phosphata"/>
    <property type="match status" value="1"/>
</dbReference>
<dbReference type="InterPro" id="IPR051600">
    <property type="entry name" value="Beta-PGM-like"/>
</dbReference>
<dbReference type="InterPro" id="IPR036412">
    <property type="entry name" value="HAD-like_sf"/>
</dbReference>
<dbReference type="Gene3D" id="3.40.50.1000">
    <property type="entry name" value="HAD superfamily/HAD-like"/>
    <property type="match status" value="1"/>
</dbReference>
<evidence type="ECO:0000256" key="2">
    <source>
        <dbReference type="ARBA" id="ARBA00006171"/>
    </source>
</evidence>
<keyword evidence="3" id="KW-0479">Metal-binding</keyword>
<sequence length="225" mass="23296">MPLIIFDCDGVLIDSEPLACAVDAEVLTAHGIPITPAEINSRFVGKSYRDQIRTLEAEHSVTLPADIEARVWAVLAERFRAELAPIPGVAQALEALSHPRCVASSSSLARLALTLEVTGLAPHFDGAVFGAEQVEHGKPAPDLFLFAARRMDHAPGDCIVVEDSPSGVRTGVAAGMPVIGFIGRGHSTPGHAERLMAAGATTVIPSMSALPAAIALLTAGGPAST</sequence>
<dbReference type="SUPFAM" id="SSF56784">
    <property type="entry name" value="HAD-like"/>
    <property type="match status" value="1"/>
</dbReference>
<reference evidence="5 6" key="1">
    <citation type="submission" date="2023-05" db="EMBL/GenBank/DDBJ databases">
        <title>Chelatococcus sp. nov., a moderately thermophilic bacterium isolated from hot spring microbial mat.</title>
        <authorList>
            <person name="Hu C.-J."/>
            <person name="Li W.-J."/>
        </authorList>
    </citation>
    <scope>NUCLEOTIDE SEQUENCE [LARGE SCALE GENOMIC DNA]</scope>
    <source>
        <strain evidence="5 6">SYSU G07232</strain>
    </source>
</reference>
<dbReference type="Proteomes" id="UP001321492">
    <property type="component" value="Unassembled WGS sequence"/>
</dbReference>
<accession>A0ABT7AFG1</accession>
<dbReference type="PANTHER" id="PTHR46193:SF10">
    <property type="entry name" value="6-PHOSPHOGLUCONATE PHOSPHATASE"/>
    <property type="match status" value="1"/>
</dbReference>
<gene>
    <name evidence="5" type="ORF">QNA08_06295</name>
</gene>
<name>A0ABT7AFG1_9HYPH</name>
<dbReference type="GO" id="GO:0016787">
    <property type="term" value="F:hydrolase activity"/>
    <property type="evidence" value="ECO:0007669"/>
    <property type="project" value="UniProtKB-KW"/>
</dbReference>
<evidence type="ECO:0000313" key="6">
    <source>
        <dbReference type="Proteomes" id="UP001321492"/>
    </source>
</evidence>
<comment type="caution">
    <text evidence="5">The sequence shown here is derived from an EMBL/GenBank/DDBJ whole genome shotgun (WGS) entry which is preliminary data.</text>
</comment>
<dbReference type="InterPro" id="IPR023214">
    <property type="entry name" value="HAD_sf"/>
</dbReference>
<dbReference type="RefSeq" id="WP_283739836.1">
    <property type="nucleotide sequence ID" value="NZ_JASJEV010000003.1"/>
</dbReference>
<keyword evidence="6" id="KW-1185">Reference proteome</keyword>
<comment type="cofactor">
    <cofactor evidence="1">
        <name>Mg(2+)</name>
        <dbReference type="ChEBI" id="CHEBI:18420"/>
    </cofactor>
</comment>
<comment type="similarity">
    <text evidence="2">Belongs to the HAD-like hydrolase superfamily. CbbY/CbbZ/Gph/YieH family.</text>
</comment>
<keyword evidence="5" id="KW-0378">Hydrolase</keyword>
<evidence type="ECO:0000256" key="1">
    <source>
        <dbReference type="ARBA" id="ARBA00001946"/>
    </source>
</evidence>
<dbReference type="Pfam" id="PF00702">
    <property type="entry name" value="Hydrolase"/>
    <property type="match status" value="1"/>
</dbReference>